<name>A0A0F7FQ73_9ACTN</name>
<sequence length="125" mass="14389">MVDCAGTGPAEARPDDGPVSEAFRRLVRTMFDLGFRVGFLFNEVGAGDWDDTAWERAHMPVAMLFQRGQRERYFDHELELDWFIRTLWYLIPAGWELTDKNGTPRHIALDRVIRTLEGGVRGPHD</sequence>
<evidence type="ECO:0000313" key="2">
    <source>
        <dbReference type="Proteomes" id="UP000034034"/>
    </source>
</evidence>
<gene>
    <name evidence="1" type="ORF">SXIM_07030</name>
</gene>
<dbReference type="EMBL" id="CP009922">
    <property type="protein sequence ID" value="AKG42087.1"/>
    <property type="molecule type" value="Genomic_DNA"/>
</dbReference>
<accession>A0A0F7FQ73</accession>
<dbReference type="Proteomes" id="UP000034034">
    <property type="component" value="Chromosome"/>
</dbReference>
<evidence type="ECO:0000313" key="1">
    <source>
        <dbReference type="EMBL" id="AKG42087.1"/>
    </source>
</evidence>
<organism evidence="1 2">
    <name type="scientific">Streptomyces xiamenensis</name>
    <dbReference type="NCBI Taxonomy" id="408015"/>
    <lineage>
        <taxon>Bacteria</taxon>
        <taxon>Bacillati</taxon>
        <taxon>Actinomycetota</taxon>
        <taxon>Actinomycetes</taxon>
        <taxon>Kitasatosporales</taxon>
        <taxon>Streptomycetaceae</taxon>
        <taxon>Streptomyces</taxon>
    </lineage>
</organism>
<dbReference type="HOGENOM" id="CLU_1991510_0_0_11"/>
<dbReference type="AlphaFoldDB" id="A0A0F7FQ73"/>
<dbReference type="PATRIC" id="fig|408015.6.peg.735"/>
<reference evidence="1" key="1">
    <citation type="submission" date="2019-08" db="EMBL/GenBank/DDBJ databases">
        <title>Complete genome sequence of a mangrove-derived Streptomyces xiamenensis.</title>
        <authorList>
            <person name="Xu J."/>
        </authorList>
    </citation>
    <scope>NUCLEOTIDE SEQUENCE</scope>
    <source>
        <strain evidence="1">318</strain>
    </source>
</reference>
<protein>
    <submittedName>
        <fullName evidence="1">Family transcriptional regulator</fullName>
    </submittedName>
</protein>
<dbReference type="STRING" id="408015.SXIM_07030"/>
<dbReference type="Gene3D" id="1.10.357.10">
    <property type="entry name" value="Tetracycline Repressor, domain 2"/>
    <property type="match status" value="1"/>
</dbReference>
<keyword evidence="2" id="KW-1185">Reference proteome</keyword>
<proteinExistence type="predicted"/>
<dbReference type="KEGG" id="sxi:SXIM_07030"/>